<keyword evidence="1" id="KW-0805">Transcription regulation</keyword>
<dbReference type="OrthoDB" id="1157557at2"/>
<proteinExistence type="predicted"/>
<dbReference type="PROSITE" id="PS00041">
    <property type="entry name" value="HTH_ARAC_FAMILY_1"/>
    <property type="match status" value="1"/>
</dbReference>
<dbReference type="InterPro" id="IPR020449">
    <property type="entry name" value="Tscrpt_reg_AraC-type_HTH"/>
</dbReference>
<evidence type="ECO:0000256" key="1">
    <source>
        <dbReference type="ARBA" id="ARBA00023015"/>
    </source>
</evidence>
<dbReference type="GO" id="GO:0043565">
    <property type="term" value="F:sequence-specific DNA binding"/>
    <property type="evidence" value="ECO:0007669"/>
    <property type="project" value="InterPro"/>
</dbReference>
<evidence type="ECO:0000313" key="5">
    <source>
        <dbReference type="EMBL" id="PHN05974.1"/>
    </source>
</evidence>
<keyword evidence="2" id="KW-0238">DNA-binding</keyword>
<dbReference type="RefSeq" id="WP_099150567.1">
    <property type="nucleotide sequence ID" value="NZ_PDUD01000019.1"/>
</dbReference>
<dbReference type="Gene3D" id="1.10.10.60">
    <property type="entry name" value="Homeodomain-like"/>
    <property type="match status" value="1"/>
</dbReference>
<feature type="domain" description="HTH araC/xylS-type" evidence="4">
    <location>
        <begin position="35"/>
        <end position="134"/>
    </location>
</feature>
<dbReference type="SMART" id="SM00342">
    <property type="entry name" value="HTH_ARAC"/>
    <property type="match status" value="1"/>
</dbReference>
<dbReference type="InterPro" id="IPR018062">
    <property type="entry name" value="HTH_AraC-typ_CS"/>
</dbReference>
<keyword evidence="3" id="KW-0804">Transcription</keyword>
<keyword evidence="6" id="KW-1185">Reference proteome</keyword>
<dbReference type="PANTHER" id="PTHR43280">
    <property type="entry name" value="ARAC-FAMILY TRANSCRIPTIONAL REGULATOR"/>
    <property type="match status" value="1"/>
</dbReference>
<evidence type="ECO:0000256" key="2">
    <source>
        <dbReference type="ARBA" id="ARBA00023125"/>
    </source>
</evidence>
<reference evidence="5 6" key="1">
    <citation type="submission" date="2017-10" db="EMBL/GenBank/DDBJ databases">
        <title>The draft genome sequence of Lewinella nigricans NBRC 102662.</title>
        <authorList>
            <person name="Wang K."/>
        </authorList>
    </citation>
    <scope>NUCLEOTIDE SEQUENCE [LARGE SCALE GENOMIC DNA]</scope>
    <source>
        <strain evidence="5 6">NBRC 102662</strain>
    </source>
</reference>
<dbReference type="GO" id="GO:0003700">
    <property type="term" value="F:DNA-binding transcription factor activity"/>
    <property type="evidence" value="ECO:0007669"/>
    <property type="project" value="InterPro"/>
</dbReference>
<dbReference type="Proteomes" id="UP000223913">
    <property type="component" value="Unassembled WGS sequence"/>
</dbReference>
<dbReference type="Pfam" id="PF12833">
    <property type="entry name" value="HTH_18"/>
    <property type="match status" value="1"/>
</dbReference>
<sequence length="137" mass="15984">MNEIPPNFKPLTTDKFQWPQSITRYLISQDEQFLEKVRHHIVRNLANEHFSVQDLADNIHLSVSQLNRKLNKLIGQSAGKLILEIRLRHAAGLLESNVASIGDIAYRCGFRDQAYFCRRFKKQFNCTPSTFRRRAAR</sequence>
<evidence type="ECO:0000256" key="3">
    <source>
        <dbReference type="ARBA" id="ARBA00023163"/>
    </source>
</evidence>
<dbReference type="PANTHER" id="PTHR43280:SF2">
    <property type="entry name" value="HTH-TYPE TRANSCRIPTIONAL REGULATOR EXSA"/>
    <property type="match status" value="1"/>
</dbReference>
<gene>
    <name evidence="5" type="ORF">CRP01_13450</name>
</gene>
<comment type="caution">
    <text evidence="5">The sequence shown here is derived from an EMBL/GenBank/DDBJ whole genome shotgun (WGS) entry which is preliminary data.</text>
</comment>
<organism evidence="5 6">
    <name type="scientific">Flavilitoribacter nigricans (strain ATCC 23147 / DSM 23189 / NBRC 102662 / NCIMB 1420 / SS-2)</name>
    <name type="common">Lewinella nigricans</name>
    <dbReference type="NCBI Taxonomy" id="1122177"/>
    <lineage>
        <taxon>Bacteria</taxon>
        <taxon>Pseudomonadati</taxon>
        <taxon>Bacteroidota</taxon>
        <taxon>Saprospiria</taxon>
        <taxon>Saprospirales</taxon>
        <taxon>Lewinellaceae</taxon>
        <taxon>Flavilitoribacter</taxon>
    </lineage>
</organism>
<dbReference type="SUPFAM" id="SSF46689">
    <property type="entry name" value="Homeodomain-like"/>
    <property type="match status" value="1"/>
</dbReference>
<dbReference type="InterPro" id="IPR009057">
    <property type="entry name" value="Homeodomain-like_sf"/>
</dbReference>
<dbReference type="PROSITE" id="PS01124">
    <property type="entry name" value="HTH_ARAC_FAMILY_2"/>
    <property type="match status" value="1"/>
</dbReference>
<dbReference type="InterPro" id="IPR018060">
    <property type="entry name" value="HTH_AraC"/>
</dbReference>
<evidence type="ECO:0000313" key="6">
    <source>
        <dbReference type="Proteomes" id="UP000223913"/>
    </source>
</evidence>
<name>A0A2D0NBU2_FLAN2</name>
<dbReference type="PRINTS" id="PR00032">
    <property type="entry name" value="HTHARAC"/>
</dbReference>
<evidence type="ECO:0000259" key="4">
    <source>
        <dbReference type="PROSITE" id="PS01124"/>
    </source>
</evidence>
<dbReference type="EMBL" id="PDUD01000019">
    <property type="protein sequence ID" value="PHN05974.1"/>
    <property type="molecule type" value="Genomic_DNA"/>
</dbReference>
<accession>A0A2D0NBU2</accession>
<protein>
    <recommendedName>
        <fullName evidence="4">HTH araC/xylS-type domain-containing protein</fullName>
    </recommendedName>
</protein>
<dbReference type="AlphaFoldDB" id="A0A2D0NBU2"/>